<evidence type="ECO:0000256" key="5">
    <source>
        <dbReference type="ARBA" id="ARBA00022741"/>
    </source>
</evidence>
<dbReference type="InterPro" id="IPR031166">
    <property type="entry name" value="G_ENGA"/>
</dbReference>
<name>A0A2M8AJQ0_9BACT</name>
<dbReference type="InterPro" id="IPR027417">
    <property type="entry name" value="P-loop_NTPase"/>
</dbReference>
<gene>
    <name evidence="10" type="primary">der</name>
    <name evidence="10" type="ORF">CO116_00485</name>
</gene>
<dbReference type="NCBIfam" id="TIGR03594">
    <property type="entry name" value="GTPase_EngA"/>
    <property type="match status" value="1"/>
</dbReference>
<evidence type="ECO:0000256" key="4">
    <source>
        <dbReference type="ARBA" id="ARBA00022737"/>
    </source>
</evidence>
<dbReference type="CDD" id="cd01894">
    <property type="entry name" value="EngA1"/>
    <property type="match status" value="1"/>
</dbReference>
<dbReference type="Gene3D" id="3.30.300.20">
    <property type="match status" value="1"/>
</dbReference>
<dbReference type="PANTHER" id="PTHR43834:SF6">
    <property type="entry name" value="GTPASE DER"/>
    <property type="match status" value="1"/>
</dbReference>
<feature type="non-terminal residue" evidence="10">
    <location>
        <position position="1"/>
    </location>
</feature>
<dbReference type="EMBL" id="PFUO01000022">
    <property type="protein sequence ID" value="PJB17847.1"/>
    <property type="molecule type" value="Genomic_DNA"/>
</dbReference>
<sequence>LVVIFGRTNVGKSTLFNALVEKKQALVADIPGTTRDSNIGQVSWGRLSFNLIDTGGIIDLKYLTGQSAKTNDIEVKVQQQARQYLDQADLILFLVDNKAGLLPQDKQLALILKKTADTKKIILVVNKVDSPGQRAKTAEFFKLALGDVIAISAANGSGTGDLLDIVVKRLESRNSQLTTHHPKVYFKNGLRVMSYELQDIIKVCIIGKPNVGKSSLLNSLLGYQRVIVSPIPHTTREPQDTDIIYQEKNIKLIDTAGISKKGAKTKGLEKYGIAKSLGMLTKADIALLVLDISEGITHQDAKLIEEILNQQKSLILIANKWDLIKARDTKKYTNYIYGKLPFTQFVPIQFTSALTGEKVKKILDLILAIDQERKLKLGDSQLNKFLLRLVKIHRPAKGKGVKHPRIYEFKQIAANPPRFIIRLGPKDNIHFSYLRFMENRLRENFGFTGTPITIKIAKNKNLRGQHKD</sequence>
<dbReference type="Pfam" id="PF01926">
    <property type="entry name" value="MMR_HSR1"/>
    <property type="match status" value="2"/>
</dbReference>
<comment type="similarity">
    <text evidence="1 7 8">Belongs to the TRAFAC class TrmE-Era-EngA-EngB-Septin-like GTPase superfamily. EngA (Der) GTPase family.</text>
</comment>
<dbReference type="PRINTS" id="PR00326">
    <property type="entry name" value="GTP1OBG"/>
</dbReference>
<dbReference type="GO" id="GO:0005525">
    <property type="term" value="F:GTP binding"/>
    <property type="evidence" value="ECO:0007669"/>
    <property type="project" value="UniProtKB-KW"/>
</dbReference>
<dbReference type="InterPro" id="IPR006073">
    <property type="entry name" value="GTP-bd"/>
</dbReference>
<dbReference type="NCBIfam" id="TIGR00231">
    <property type="entry name" value="small_GTP"/>
    <property type="match status" value="2"/>
</dbReference>
<dbReference type="Proteomes" id="UP000230611">
    <property type="component" value="Unassembled WGS sequence"/>
</dbReference>
<keyword evidence="6 8" id="KW-0342">GTP-binding</keyword>
<dbReference type="Pfam" id="PF14714">
    <property type="entry name" value="KH_dom-like"/>
    <property type="match status" value="1"/>
</dbReference>
<dbReference type="InterPro" id="IPR016484">
    <property type="entry name" value="GTPase_Der"/>
</dbReference>
<dbReference type="PROSITE" id="PS51712">
    <property type="entry name" value="G_ENGA"/>
    <property type="match status" value="1"/>
</dbReference>
<reference evidence="11" key="1">
    <citation type="submission" date="2017-09" db="EMBL/GenBank/DDBJ databases">
        <title>Depth-based differentiation of microbial function through sediment-hosted aquifers and enrichment of novel symbionts in the deep terrestrial subsurface.</title>
        <authorList>
            <person name="Probst A.J."/>
            <person name="Ladd B."/>
            <person name="Jarett J.K."/>
            <person name="Geller-Mcgrath D.E."/>
            <person name="Sieber C.M.K."/>
            <person name="Emerson J.B."/>
            <person name="Anantharaman K."/>
            <person name="Thomas B.C."/>
            <person name="Malmstrom R."/>
            <person name="Stieglmeier M."/>
            <person name="Klingl A."/>
            <person name="Woyke T."/>
            <person name="Ryan C.M."/>
            <person name="Banfield J.F."/>
        </authorList>
    </citation>
    <scope>NUCLEOTIDE SEQUENCE [LARGE SCALE GENOMIC DNA]</scope>
</reference>
<evidence type="ECO:0000256" key="2">
    <source>
        <dbReference type="ARBA" id="ARBA00020953"/>
    </source>
</evidence>
<accession>A0A2M8AJQ0</accession>
<proteinExistence type="inferred from homology"/>
<evidence type="ECO:0000256" key="7">
    <source>
        <dbReference type="PROSITE-ProRule" id="PRU01049"/>
    </source>
</evidence>
<comment type="function">
    <text evidence="8">GTPase that plays an essential role in the late steps of ribosome biogenesis.</text>
</comment>
<dbReference type="FunFam" id="3.40.50.300:FF:000494">
    <property type="entry name" value="tRNA modification GTPase MnmE"/>
    <property type="match status" value="1"/>
</dbReference>
<dbReference type="CDD" id="cd01895">
    <property type="entry name" value="EngA2"/>
    <property type="match status" value="1"/>
</dbReference>
<dbReference type="GO" id="GO:0042254">
    <property type="term" value="P:ribosome biogenesis"/>
    <property type="evidence" value="ECO:0007669"/>
    <property type="project" value="UniProtKB-KW"/>
</dbReference>
<dbReference type="HAMAP" id="MF_00195">
    <property type="entry name" value="GTPase_Der"/>
    <property type="match status" value="1"/>
</dbReference>
<organism evidence="10 11">
    <name type="scientific">Candidatus Falkowbacteria bacterium CG_4_9_14_3_um_filter_38_19</name>
    <dbReference type="NCBI Taxonomy" id="1974559"/>
    <lineage>
        <taxon>Bacteria</taxon>
        <taxon>Candidatus Falkowiibacteriota</taxon>
    </lineage>
</organism>
<keyword evidence="3" id="KW-0690">Ribosome biogenesis</keyword>
<dbReference type="AlphaFoldDB" id="A0A2M8AJQ0"/>
<feature type="domain" description="EngA-type G" evidence="9">
    <location>
        <begin position="201"/>
        <end position="374"/>
    </location>
</feature>
<dbReference type="SUPFAM" id="SSF52540">
    <property type="entry name" value="P-loop containing nucleoside triphosphate hydrolases"/>
    <property type="match status" value="2"/>
</dbReference>
<evidence type="ECO:0000256" key="1">
    <source>
        <dbReference type="ARBA" id="ARBA00008279"/>
    </source>
</evidence>
<dbReference type="InterPro" id="IPR032859">
    <property type="entry name" value="KH_dom-like"/>
</dbReference>
<evidence type="ECO:0000313" key="11">
    <source>
        <dbReference type="Proteomes" id="UP000230611"/>
    </source>
</evidence>
<protein>
    <recommendedName>
        <fullName evidence="2 8">GTPase Der</fullName>
    </recommendedName>
</protein>
<dbReference type="PIRSF" id="PIRSF006485">
    <property type="entry name" value="GTP-binding_EngA"/>
    <property type="match status" value="1"/>
</dbReference>
<dbReference type="InterPro" id="IPR005225">
    <property type="entry name" value="Small_GTP-bd"/>
</dbReference>
<comment type="caution">
    <text evidence="10">The sequence shown here is derived from an EMBL/GenBank/DDBJ whole genome shotgun (WGS) entry which is preliminary data.</text>
</comment>
<evidence type="ECO:0000256" key="3">
    <source>
        <dbReference type="ARBA" id="ARBA00022517"/>
    </source>
</evidence>
<keyword evidence="4 8" id="KW-0677">Repeat</keyword>
<keyword evidence="5 8" id="KW-0547">Nucleotide-binding</keyword>
<dbReference type="PANTHER" id="PTHR43834">
    <property type="entry name" value="GTPASE DER"/>
    <property type="match status" value="1"/>
</dbReference>
<evidence type="ECO:0000259" key="9">
    <source>
        <dbReference type="PROSITE" id="PS51712"/>
    </source>
</evidence>
<evidence type="ECO:0000313" key="10">
    <source>
        <dbReference type="EMBL" id="PJB17847.1"/>
    </source>
</evidence>
<evidence type="ECO:0000256" key="6">
    <source>
        <dbReference type="ARBA" id="ARBA00023134"/>
    </source>
</evidence>
<dbReference type="InterPro" id="IPR015946">
    <property type="entry name" value="KH_dom-like_a/b"/>
</dbReference>
<dbReference type="Gene3D" id="3.40.50.300">
    <property type="entry name" value="P-loop containing nucleotide triphosphate hydrolases"/>
    <property type="match status" value="2"/>
</dbReference>
<evidence type="ECO:0000256" key="8">
    <source>
        <dbReference type="RuleBase" id="RU004481"/>
    </source>
</evidence>